<comment type="caution">
    <text evidence="8">The sequence shown here is derived from an EMBL/GenBank/DDBJ whole genome shotgun (WGS) entry which is preliminary data.</text>
</comment>
<dbReference type="GO" id="GO:0006352">
    <property type="term" value="P:DNA-templated transcription initiation"/>
    <property type="evidence" value="ECO:0007669"/>
    <property type="project" value="InterPro"/>
</dbReference>
<dbReference type="Gene3D" id="1.20.120.1810">
    <property type="match status" value="1"/>
</dbReference>
<sequence>MALDGYTHQRLSRQAMRAELLDAETESQLARAWRDERDQAALNRLIHAYMRLAISMAAKFRRYGTPMNDLIQTASLGLMKAADKFDPDRGVRFSTYAVWWVKAELQEHVMRDWSLVRTGSTSGQKTLFFNLARVRSRLDRELGQPGPVALRAAVAAELGVSLGDVEMMEARLSGGDFSLNAVQAGEGEGREWVDLLEDDAPRPAETVEAAHDLEILRGWLSDALNGLSPRERLIVTERQLRAPGRTLESLGQELGLSKERVRQIEAAAHGKLRVALETGAPGIADLL</sequence>
<dbReference type="Gene3D" id="1.20.140.160">
    <property type="match status" value="1"/>
</dbReference>
<feature type="domain" description="RNA polymerase sigma-70 region 2" evidence="6">
    <location>
        <begin position="45"/>
        <end position="113"/>
    </location>
</feature>
<dbReference type="PANTHER" id="PTHR30376:SF3">
    <property type="entry name" value="RNA POLYMERASE SIGMA FACTOR RPOH"/>
    <property type="match status" value="1"/>
</dbReference>
<name>A0A2T6AYR0_9RHOB</name>
<evidence type="ECO:0000256" key="4">
    <source>
        <dbReference type="ARBA" id="ARBA00023125"/>
    </source>
</evidence>
<dbReference type="InterPro" id="IPR007630">
    <property type="entry name" value="RNA_pol_sigma70_r4"/>
</dbReference>
<dbReference type="Proteomes" id="UP000244224">
    <property type="component" value="Unassembled WGS sequence"/>
</dbReference>
<proteinExistence type="inferred from homology"/>
<dbReference type="OrthoDB" id="9809557at2"/>
<dbReference type="Pfam" id="PF04542">
    <property type="entry name" value="Sigma70_r2"/>
    <property type="match status" value="1"/>
</dbReference>
<dbReference type="InterPro" id="IPR000943">
    <property type="entry name" value="RNA_pol_sigma70"/>
</dbReference>
<evidence type="ECO:0000256" key="5">
    <source>
        <dbReference type="ARBA" id="ARBA00023163"/>
    </source>
</evidence>
<keyword evidence="5" id="KW-0804">Transcription</keyword>
<keyword evidence="9" id="KW-1185">Reference proteome</keyword>
<dbReference type="AlphaFoldDB" id="A0A2T6AYR0"/>
<dbReference type="EMBL" id="QBKP01000008">
    <property type="protein sequence ID" value="PTX48944.1"/>
    <property type="molecule type" value="Genomic_DNA"/>
</dbReference>
<evidence type="ECO:0000259" key="6">
    <source>
        <dbReference type="Pfam" id="PF04542"/>
    </source>
</evidence>
<dbReference type="PIRSF" id="PIRSF000770">
    <property type="entry name" value="RNA_pol_sigma-SigE/K"/>
    <property type="match status" value="1"/>
</dbReference>
<dbReference type="NCBIfam" id="NF005143">
    <property type="entry name" value="PRK06596.1"/>
    <property type="match status" value="1"/>
</dbReference>
<dbReference type="InterPro" id="IPR013324">
    <property type="entry name" value="RNA_pol_sigma_r3/r4-like"/>
</dbReference>
<evidence type="ECO:0000259" key="7">
    <source>
        <dbReference type="Pfam" id="PF04545"/>
    </source>
</evidence>
<dbReference type="GO" id="GO:0003677">
    <property type="term" value="F:DNA binding"/>
    <property type="evidence" value="ECO:0007669"/>
    <property type="project" value="UniProtKB-KW"/>
</dbReference>
<evidence type="ECO:0000256" key="2">
    <source>
        <dbReference type="ARBA" id="ARBA00023015"/>
    </source>
</evidence>
<evidence type="ECO:0000313" key="9">
    <source>
        <dbReference type="Proteomes" id="UP000244224"/>
    </source>
</evidence>
<dbReference type="InterPro" id="IPR007627">
    <property type="entry name" value="RNA_pol_sigma70_r2"/>
</dbReference>
<dbReference type="NCBIfam" id="TIGR02937">
    <property type="entry name" value="sigma70-ECF"/>
    <property type="match status" value="1"/>
</dbReference>
<dbReference type="InterPro" id="IPR013325">
    <property type="entry name" value="RNA_pol_sigma_r2"/>
</dbReference>
<feature type="domain" description="RNA polymerase sigma-70 region 4" evidence="7">
    <location>
        <begin position="223"/>
        <end position="273"/>
    </location>
</feature>
<comment type="similarity">
    <text evidence="1">Belongs to the sigma-70 factor family.</text>
</comment>
<evidence type="ECO:0000313" key="8">
    <source>
        <dbReference type="EMBL" id="PTX48944.1"/>
    </source>
</evidence>
<dbReference type="Pfam" id="PF04545">
    <property type="entry name" value="Sigma70_r4"/>
    <property type="match status" value="1"/>
</dbReference>
<reference evidence="8 9" key="1">
    <citation type="submission" date="2018-04" db="EMBL/GenBank/DDBJ databases">
        <title>Genomic Encyclopedia of Archaeal and Bacterial Type Strains, Phase II (KMG-II): from individual species to whole genera.</title>
        <authorList>
            <person name="Goeker M."/>
        </authorList>
    </citation>
    <scope>NUCLEOTIDE SEQUENCE [LARGE SCALE GENOMIC DNA]</scope>
    <source>
        <strain evidence="8 9">DSM 21823</strain>
    </source>
</reference>
<dbReference type="RefSeq" id="WP_082400682.1">
    <property type="nucleotide sequence ID" value="NZ_QBKP01000008.1"/>
</dbReference>
<organism evidence="8 9">
    <name type="scientific">Gemmobacter caeni</name>
    <dbReference type="NCBI Taxonomy" id="589035"/>
    <lineage>
        <taxon>Bacteria</taxon>
        <taxon>Pseudomonadati</taxon>
        <taxon>Pseudomonadota</taxon>
        <taxon>Alphaproteobacteria</taxon>
        <taxon>Rhodobacterales</taxon>
        <taxon>Paracoccaceae</taxon>
        <taxon>Gemmobacter</taxon>
    </lineage>
</organism>
<keyword evidence="3" id="KW-0731">Sigma factor</keyword>
<evidence type="ECO:0000256" key="1">
    <source>
        <dbReference type="ARBA" id="ARBA00007788"/>
    </source>
</evidence>
<dbReference type="SUPFAM" id="SSF88946">
    <property type="entry name" value="Sigma2 domain of RNA polymerase sigma factors"/>
    <property type="match status" value="1"/>
</dbReference>
<dbReference type="InterPro" id="IPR050813">
    <property type="entry name" value="Sigma-70_Factor"/>
</dbReference>
<dbReference type="InterPro" id="IPR014284">
    <property type="entry name" value="RNA_pol_sigma-70_dom"/>
</dbReference>
<dbReference type="NCBIfam" id="NF005693">
    <property type="entry name" value="PRK07500.1"/>
    <property type="match status" value="1"/>
</dbReference>
<gene>
    <name evidence="8" type="ORF">C8N34_10850</name>
</gene>
<dbReference type="PRINTS" id="PR00046">
    <property type="entry name" value="SIGMA70FCT"/>
</dbReference>
<dbReference type="GO" id="GO:0016987">
    <property type="term" value="F:sigma factor activity"/>
    <property type="evidence" value="ECO:0007669"/>
    <property type="project" value="UniProtKB-KW"/>
</dbReference>
<protein>
    <submittedName>
        <fullName evidence="8">RNA polymerase RpoH-like sigma 32 subunit</fullName>
    </submittedName>
</protein>
<evidence type="ECO:0000256" key="3">
    <source>
        <dbReference type="ARBA" id="ARBA00023082"/>
    </source>
</evidence>
<dbReference type="SUPFAM" id="SSF88659">
    <property type="entry name" value="Sigma3 and sigma4 domains of RNA polymerase sigma factors"/>
    <property type="match status" value="1"/>
</dbReference>
<dbReference type="PANTHER" id="PTHR30376">
    <property type="entry name" value="SIGMA FACTOR RPOH HEAT SHOCK RELATED"/>
    <property type="match status" value="1"/>
</dbReference>
<accession>A0A2T6AYR0</accession>
<dbReference type="CDD" id="cd06171">
    <property type="entry name" value="Sigma70_r4"/>
    <property type="match status" value="1"/>
</dbReference>
<keyword evidence="2" id="KW-0805">Transcription regulation</keyword>
<keyword evidence="4" id="KW-0238">DNA-binding</keyword>